<keyword evidence="1" id="KW-1133">Transmembrane helix</keyword>
<protein>
    <submittedName>
        <fullName evidence="4">Acyltransferase</fullName>
        <ecNumber evidence="4">2.3.1.-</ecNumber>
    </submittedName>
</protein>
<evidence type="ECO:0000313" key="6">
    <source>
        <dbReference type="Proteomes" id="UP001170717"/>
    </source>
</evidence>
<feature type="transmembrane region" description="Helical" evidence="1">
    <location>
        <begin position="83"/>
        <end position="104"/>
    </location>
</feature>
<sequence>MNNIIPRTNHFIWIRYLAAFSIVFSHSKQFDTAPQSYIDVVGTLTWFVPGVPILFFISGFLISLSSSNSQSLTAFFVKRILRVYPPLWASFSVSVVLIFSLGMVELHGDDWLKFLMWSIGQVTVVFFYHPDFLSHVGTGVLNGSLWVIPVILQFYLGLPLLRKLDNYWIGKGKSHYIYLLLVVCALFNMVFHYFNNFTPNVYTKIIHFLTLLPWLFFFLLGYIFSRDYGRLKRLTTYASPWLVLHVALFCTLGALGFKWGRNDINPILFTVLAFSIVSIAFKVPSNLSWFNRIEKFIAKNDISFGLFVYQMVMLNTIMYLGIFDDNWLARLLTFLLATITVASLSLILLEKPLRNKRDWFIKVLSRNKEPQQKNKAV</sequence>
<keyword evidence="1" id="KW-0812">Transmembrane</keyword>
<dbReference type="InterPro" id="IPR002656">
    <property type="entry name" value="Acyl_transf_3_dom"/>
</dbReference>
<dbReference type="GO" id="GO:0016020">
    <property type="term" value="C:membrane"/>
    <property type="evidence" value="ECO:0007669"/>
    <property type="project" value="TreeGrafter"/>
</dbReference>
<feature type="transmembrane region" description="Helical" evidence="1">
    <location>
        <begin position="328"/>
        <end position="349"/>
    </location>
</feature>
<dbReference type="Proteomes" id="UP000056750">
    <property type="component" value="Chromosome"/>
</dbReference>
<feature type="transmembrane region" description="Helical" evidence="1">
    <location>
        <begin position="302"/>
        <end position="322"/>
    </location>
</feature>
<keyword evidence="4" id="KW-0012">Acyltransferase</keyword>
<dbReference type="GeneID" id="83259027"/>
<evidence type="ECO:0000313" key="5">
    <source>
        <dbReference type="Proteomes" id="UP000056750"/>
    </source>
</evidence>
<evidence type="ECO:0000313" key="4">
    <source>
        <dbReference type="EMBL" id="MDO6577833.1"/>
    </source>
</evidence>
<gene>
    <name evidence="3" type="ORF">AVL57_14935</name>
    <name evidence="4" type="ORF">Q4527_10545</name>
</gene>
<dbReference type="Proteomes" id="UP001170717">
    <property type="component" value="Unassembled WGS sequence"/>
</dbReference>
<feature type="transmembrane region" description="Helical" evidence="1">
    <location>
        <begin position="206"/>
        <end position="225"/>
    </location>
</feature>
<dbReference type="RefSeq" id="WP_057790488.1">
    <property type="nucleotide sequence ID" value="NZ_CAXIBE010000036.1"/>
</dbReference>
<evidence type="ECO:0000313" key="3">
    <source>
        <dbReference type="EMBL" id="AMJ75143.1"/>
    </source>
</evidence>
<keyword evidence="1" id="KW-0472">Membrane</keyword>
<dbReference type="EMBL" id="CP013926">
    <property type="protein sequence ID" value="AMJ75143.1"/>
    <property type="molecule type" value="Genomic_DNA"/>
</dbReference>
<feature type="transmembrane region" description="Helical" evidence="1">
    <location>
        <begin position="237"/>
        <end position="257"/>
    </location>
</feature>
<feature type="transmembrane region" description="Helical" evidence="1">
    <location>
        <begin position="176"/>
        <end position="194"/>
    </location>
</feature>
<feature type="transmembrane region" description="Helical" evidence="1">
    <location>
        <begin position="135"/>
        <end position="156"/>
    </location>
</feature>
<organism evidence="4 6">
    <name type="scientific">Alteromonas stellipolaris</name>
    <dbReference type="NCBI Taxonomy" id="233316"/>
    <lineage>
        <taxon>Bacteria</taxon>
        <taxon>Pseudomonadati</taxon>
        <taxon>Pseudomonadota</taxon>
        <taxon>Gammaproteobacteria</taxon>
        <taxon>Alteromonadales</taxon>
        <taxon>Alteromonadaceae</taxon>
        <taxon>Alteromonas/Salinimonas group</taxon>
        <taxon>Alteromonas</taxon>
    </lineage>
</organism>
<dbReference type="AlphaFoldDB" id="A0AAW7Z310"/>
<name>A0AAW7Z310_9ALTE</name>
<dbReference type="PANTHER" id="PTHR23028:SF53">
    <property type="entry name" value="ACYL_TRANSF_3 DOMAIN-CONTAINING PROTEIN"/>
    <property type="match status" value="1"/>
</dbReference>
<dbReference type="GO" id="GO:0000271">
    <property type="term" value="P:polysaccharide biosynthetic process"/>
    <property type="evidence" value="ECO:0007669"/>
    <property type="project" value="TreeGrafter"/>
</dbReference>
<feature type="transmembrane region" description="Helical" evidence="1">
    <location>
        <begin position="12"/>
        <end position="28"/>
    </location>
</feature>
<reference evidence="3 5" key="1">
    <citation type="submission" date="2015-12" db="EMBL/GenBank/DDBJ databases">
        <title>Intraspecies pangenome expansion in the marine bacterium Alteromonas.</title>
        <authorList>
            <person name="Lopez-Perez M."/>
            <person name="Rodriguez-Valera F."/>
        </authorList>
    </citation>
    <scope>NUCLEOTIDE SEQUENCE [LARGE SCALE GENOMIC DNA]</scope>
    <source>
        <strain evidence="3 5">LMG 21861</strain>
    </source>
</reference>
<evidence type="ECO:0000259" key="2">
    <source>
        <dbReference type="Pfam" id="PF01757"/>
    </source>
</evidence>
<dbReference type="EMBL" id="JAUOQI010000006">
    <property type="protein sequence ID" value="MDO6577833.1"/>
    <property type="molecule type" value="Genomic_DNA"/>
</dbReference>
<evidence type="ECO:0000256" key="1">
    <source>
        <dbReference type="SAM" id="Phobius"/>
    </source>
</evidence>
<feature type="transmembrane region" description="Helical" evidence="1">
    <location>
        <begin position="263"/>
        <end position="281"/>
    </location>
</feature>
<dbReference type="KEGG" id="asq:AVL57_14935"/>
<accession>A0AAW7Z310</accession>
<dbReference type="PANTHER" id="PTHR23028">
    <property type="entry name" value="ACETYLTRANSFERASE"/>
    <property type="match status" value="1"/>
</dbReference>
<proteinExistence type="predicted"/>
<keyword evidence="5" id="KW-1185">Reference proteome</keyword>
<feature type="transmembrane region" description="Helical" evidence="1">
    <location>
        <begin position="40"/>
        <end position="63"/>
    </location>
</feature>
<keyword evidence="4" id="KW-0808">Transferase</keyword>
<dbReference type="EC" id="2.3.1.-" evidence="4"/>
<reference evidence="4" key="2">
    <citation type="submission" date="2023-07" db="EMBL/GenBank/DDBJ databases">
        <title>Genome content predicts the carbon catabolic preferences of heterotrophic bacteria.</title>
        <authorList>
            <person name="Gralka M."/>
        </authorList>
    </citation>
    <scope>NUCLEOTIDE SEQUENCE</scope>
    <source>
        <strain evidence="4">F2M12</strain>
    </source>
</reference>
<feature type="domain" description="Acyltransferase 3" evidence="2">
    <location>
        <begin position="13"/>
        <end position="348"/>
    </location>
</feature>
<dbReference type="Pfam" id="PF01757">
    <property type="entry name" value="Acyl_transf_3"/>
    <property type="match status" value="1"/>
</dbReference>
<dbReference type="GO" id="GO:0016747">
    <property type="term" value="F:acyltransferase activity, transferring groups other than amino-acyl groups"/>
    <property type="evidence" value="ECO:0007669"/>
    <property type="project" value="InterPro"/>
</dbReference>
<dbReference type="InterPro" id="IPR050879">
    <property type="entry name" value="Acyltransferase_3"/>
</dbReference>